<feature type="transmembrane region" description="Helical" evidence="1">
    <location>
        <begin position="48"/>
        <end position="69"/>
    </location>
</feature>
<organism evidence="2 3">
    <name type="scientific">Azospirillum picis</name>
    <dbReference type="NCBI Taxonomy" id="488438"/>
    <lineage>
        <taxon>Bacteria</taxon>
        <taxon>Pseudomonadati</taxon>
        <taxon>Pseudomonadota</taxon>
        <taxon>Alphaproteobacteria</taxon>
        <taxon>Rhodospirillales</taxon>
        <taxon>Azospirillaceae</taxon>
        <taxon>Azospirillum</taxon>
    </lineage>
</organism>
<gene>
    <name evidence="2" type="ORF">QO018_006266</name>
</gene>
<protein>
    <submittedName>
        <fullName evidence="2">Uncharacterized protein</fullName>
    </submittedName>
</protein>
<keyword evidence="1" id="KW-1133">Transmembrane helix</keyword>
<reference evidence="2 3" key="1">
    <citation type="submission" date="2023-07" db="EMBL/GenBank/DDBJ databases">
        <title>Genomic Encyclopedia of Type Strains, Phase IV (KMG-IV): sequencing the most valuable type-strain genomes for metagenomic binning, comparative biology and taxonomic classification.</title>
        <authorList>
            <person name="Goeker M."/>
        </authorList>
    </citation>
    <scope>NUCLEOTIDE SEQUENCE [LARGE SCALE GENOMIC DNA]</scope>
    <source>
        <strain evidence="2 3">DSM 19922</strain>
    </source>
</reference>
<evidence type="ECO:0000313" key="2">
    <source>
        <dbReference type="EMBL" id="MDQ0537362.1"/>
    </source>
</evidence>
<accession>A0ABU0MV73</accession>
<proteinExistence type="predicted"/>
<keyword evidence="3" id="KW-1185">Reference proteome</keyword>
<keyword evidence="1" id="KW-0472">Membrane</keyword>
<dbReference type="Proteomes" id="UP001244552">
    <property type="component" value="Unassembled WGS sequence"/>
</dbReference>
<comment type="caution">
    <text evidence="2">The sequence shown here is derived from an EMBL/GenBank/DDBJ whole genome shotgun (WGS) entry which is preliminary data.</text>
</comment>
<dbReference type="RefSeq" id="WP_209991141.1">
    <property type="nucleotide sequence ID" value="NZ_JAGINO010000042.1"/>
</dbReference>
<keyword evidence="1" id="KW-0812">Transmembrane</keyword>
<evidence type="ECO:0000313" key="3">
    <source>
        <dbReference type="Proteomes" id="UP001244552"/>
    </source>
</evidence>
<name>A0ABU0MV73_9PROT</name>
<feature type="transmembrane region" description="Helical" evidence="1">
    <location>
        <begin position="12"/>
        <end position="36"/>
    </location>
</feature>
<dbReference type="EMBL" id="JAUSVU010000045">
    <property type="protein sequence ID" value="MDQ0537362.1"/>
    <property type="molecule type" value="Genomic_DNA"/>
</dbReference>
<sequence>APSALPLRPLFLFALDAFPLLLLFLFALGALLLLPFRLLAPSALPLRPLFLFALDAFPLLLLFLFALGALPLLPFTLGTFLAHTFLPFGIELSFFSDASPNNYPNDNEDTKNIQKIFVNESYDFIDYSDDQSTCR</sequence>
<feature type="non-terminal residue" evidence="2">
    <location>
        <position position="1"/>
    </location>
</feature>
<evidence type="ECO:0000256" key="1">
    <source>
        <dbReference type="SAM" id="Phobius"/>
    </source>
</evidence>